<dbReference type="AlphaFoldDB" id="A0AAV9QAC8"/>
<dbReference type="Pfam" id="PF11905">
    <property type="entry name" value="DUF3425"/>
    <property type="match status" value="1"/>
</dbReference>
<feature type="region of interest" description="Disordered" evidence="1">
    <location>
        <begin position="1"/>
        <end position="21"/>
    </location>
</feature>
<proteinExistence type="predicted"/>
<accession>A0AAV9QAC8</accession>
<dbReference type="InterPro" id="IPR021833">
    <property type="entry name" value="DUF3425"/>
</dbReference>
<dbReference type="Proteomes" id="UP001345827">
    <property type="component" value="Unassembled WGS sequence"/>
</dbReference>
<dbReference type="EMBL" id="JAXLQG010000008">
    <property type="protein sequence ID" value="KAK5536611.1"/>
    <property type="molecule type" value="Genomic_DNA"/>
</dbReference>
<comment type="caution">
    <text evidence="2">The sequence shown here is derived from an EMBL/GenBank/DDBJ whole genome shotgun (WGS) entry which is preliminary data.</text>
</comment>
<feature type="region of interest" description="Disordered" evidence="1">
    <location>
        <begin position="119"/>
        <end position="138"/>
    </location>
</feature>
<evidence type="ECO:0000256" key="1">
    <source>
        <dbReference type="SAM" id="MobiDB-lite"/>
    </source>
</evidence>
<keyword evidence="3" id="KW-1185">Reference proteome</keyword>
<organism evidence="2 3">
    <name type="scientific">Vermiconidia calcicola</name>
    <dbReference type="NCBI Taxonomy" id="1690605"/>
    <lineage>
        <taxon>Eukaryota</taxon>
        <taxon>Fungi</taxon>
        <taxon>Dikarya</taxon>
        <taxon>Ascomycota</taxon>
        <taxon>Pezizomycotina</taxon>
        <taxon>Dothideomycetes</taxon>
        <taxon>Dothideomycetidae</taxon>
        <taxon>Mycosphaerellales</taxon>
        <taxon>Extremaceae</taxon>
        <taxon>Vermiconidia</taxon>
    </lineage>
</organism>
<feature type="compositionally biased region" description="Polar residues" evidence="1">
    <location>
        <begin position="119"/>
        <end position="131"/>
    </location>
</feature>
<gene>
    <name evidence="2" type="ORF">LTR25_005285</name>
</gene>
<evidence type="ECO:0000313" key="2">
    <source>
        <dbReference type="EMBL" id="KAK5536611.1"/>
    </source>
</evidence>
<feature type="compositionally biased region" description="Basic and acidic residues" evidence="1">
    <location>
        <begin position="1"/>
        <end position="12"/>
    </location>
</feature>
<name>A0AAV9QAC8_9PEZI</name>
<evidence type="ECO:0008006" key="4">
    <source>
        <dbReference type="Google" id="ProtNLM"/>
    </source>
</evidence>
<reference evidence="2 3" key="1">
    <citation type="submission" date="2023-06" db="EMBL/GenBank/DDBJ databases">
        <title>Black Yeasts Isolated from many extreme environments.</title>
        <authorList>
            <person name="Coleine C."/>
            <person name="Stajich J.E."/>
            <person name="Selbmann L."/>
        </authorList>
    </citation>
    <scope>NUCLEOTIDE SEQUENCE [LARGE SCALE GENOMIC DNA]</scope>
    <source>
        <strain evidence="2 3">CCFEE 5887</strain>
    </source>
</reference>
<sequence>MRERKRAVDRQRASKRRAQVGDHVAALESRLEDLGNELEALKRRGSSPHHSPRYEIPKTCEGTLVPIHTVDQATKNGVSLCTTDDISTPFPPLAAPGWTPANRPHGHDGIHVQARSLDSMNPRTGMTSRPSEMSPGPNIGTMSRRTLNMNCDPVMITEPWTDATSLLDAPSRSDPTSASDCQSIFNNLLTTAHAFPSTSVCTDPRLNQDALIRGVLFGWDIVTTMSPFCCPLWDILRHLDKRIFQLSGTITRLCTLRMIHNLLLYLVKATSSESLPPWYRPRPSQYKFPHAQAADVLPWPGLRERAVLCQSLTQTNKFWTEVIYYFRFCWPYTIHEIASLSPGTGLYEFSGMYDHYLYEIRMWKMDMKFFESFPETYDDIIPSLEVERPLQSASVDAPSKCWSAKPWPRPLPLPEDLDEKEENSAQLDQFFSTSDICNWDAVP</sequence>
<evidence type="ECO:0000313" key="3">
    <source>
        <dbReference type="Proteomes" id="UP001345827"/>
    </source>
</evidence>
<dbReference type="PANTHER" id="PTHR37012:SF7">
    <property type="entry name" value="B-ZIP TRANSCRIPTION FACTOR (EUROFUNG)-RELATED"/>
    <property type="match status" value="1"/>
</dbReference>
<protein>
    <recommendedName>
        <fullName evidence="4">BZIP transcription factor</fullName>
    </recommendedName>
</protein>
<dbReference type="PANTHER" id="PTHR37012">
    <property type="entry name" value="B-ZIP TRANSCRIPTION FACTOR (EUROFUNG)-RELATED"/>
    <property type="match status" value="1"/>
</dbReference>